<dbReference type="eggNOG" id="ENOG50344Y7">
    <property type="taxonomic scope" value="Bacteria"/>
</dbReference>
<name>A0A0R1RX80_9LACO</name>
<gene>
    <name evidence="1" type="ORF">FC69_GL000597</name>
</gene>
<proteinExistence type="predicted"/>
<accession>A0A0R1RX80</accession>
<sequence>MMADKKIKIDPTEFALAVVSGSNLNAADDVRASKDGLKRYLSAYLLIEEFNQLESGQFSLLKKSDLTLLVKALEGIKFD</sequence>
<evidence type="ECO:0000313" key="2">
    <source>
        <dbReference type="Proteomes" id="UP000051264"/>
    </source>
</evidence>
<reference evidence="1 2" key="1">
    <citation type="journal article" date="2015" name="Genome Announc.">
        <title>Expanding the biotechnology potential of lactobacilli through comparative genomics of 213 strains and associated genera.</title>
        <authorList>
            <person name="Sun Z."/>
            <person name="Harris H.M."/>
            <person name="McCann A."/>
            <person name="Guo C."/>
            <person name="Argimon S."/>
            <person name="Zhang W."/>
            <person name="Yang X."/>
            <person name="Jeffery I.B."/>
            <person name="Cooney J.C."/>
            <person name="Kagawa T.F."/>
            <person name="Liu W."/>
            <person name="Song Y."/>
            <person name="Salvetti E."/>
            <person name="Wrobel A."/>
            <person name="Rasinkangas P."/>
            <person name="Parkhill J."/>
            <person name="Rea M.C."/>
            <person name="O'Sullivan O."/>
            <person name="Ritari J."/>
            <person name="Douillard F.P."/>
            <person name="Paul Ross R."/>
            <person name="Yang R."/>
            <person name="Briner A.E."/>
            <person name="Felis G.E."/>
            <person name="de Vos W.M."/>
            <person name="Barrangou R."/>
            <person name="Klaenhammer T.R."/>
            <person name="Caufield P.W."/>
            <person name="Cui Y."/>
            <person name="Zhang H."/>
            <person name="O'Toole P.W."/>
        </authorList>
    </citation>
    <scope>NUCLEOTIDE SEQUENCE [LARGE SCALE GENOMIC DNA]</scope>
    <source>
        <strain evidence="1 2">DSM 14340</strain>
    </source>
</reference>
<comment type="caution">
    <text evidence="1">The sequence shown here is derived from an EMBL/GenBank/DDBJ whole genome shotgun (WGS) entry which is preliminary data.</text>
</comment>
<organism evidence="1 2">
    <name type="scientific">Latilactobacillus fuchuensis DSM 14340 = JCM 11249</name>
    <dbReference type="NCBI Taxonomy" id="1423747"/>
    <lineage>
        <taxon>Bacteria</taxon>
        <taxon>Bacillati</taxon>
        <taxon>Bacillota</taxon>
        <taxon>Bacilli</taxon>
        <taxon>Lactobacillales</taxon>
        <taxon>Lactobacillaceae</taxon>
        <taxon>Latilactobacillus</taxon>
    </lineage>
</organism>
<dbReference type="AlphaFoldDB" id="A0A0R1RX80"/>
<protein>
    <submittedName>
        <fullName evidence="1">Uncharacterized protein</fullName>
    </submittedName>
</protein>
<dbReference type="PATRIC" id="fig|1423747.3.peg.610"/>
<dbReference type="STRING" id="1423747.FC69_GL000597"/>
<evidence type="ECO:0000313" key="1">
    <source>
        <dbReference type="EMBL" id="KRL61628.1"/>
    </source>
</evidence>
<dbReference type="Proteomes" id="UP000051264">
    <property type="component" value="Unassembled WGS sequence"/>
</dbReference>
<dbReference type="EMBL" id="AZEX01000015">
    <property type="protein sequence ID" value="KRL61628.1"/>
    <property type="molecule type" value="Genomic_DNA"/>
</dbReference>